<dbReference type="GO" id="GO:0005886">
    <property type="term" value="C:plasma membrane"/>
    <property type="evidence" value="ECO:0007669"/>
    <property type="project" value="TreeGrafter"/>
</dbReference>
<keyword evidence="3" id="KW-1185">Reference proteome</keyword>
<evidence type="ECO:0000313" key="2">
    <source>
        <dbReference type="EMBL" id="EUB63663.1"/>
    </source>
</evidence>
<dbReference type="GeneID" id="36337001"/>
<dbReference type="EMBL" id="APAU02000005">
    <property type="protein sequence ID" value="EUB63663.1"/>
    <property type="molecule type" value="Genomic_DNA"/>
</dbReference>
<dbReference type="RefSeq" id="XP_024354859.1">
    <property type="nucleotide sequence ID" value="XM_024490535.1"/>
</dbReference>
<protein>
    <submittedName>
        <fullName evidence="2">GRAM domain-containing protein 1C</fullName>
    </submittedName>
</protein>
<proteinExistence type="predicted"/>
<dbReference type="InterPro" id="IPR011993">
    <property type="entry name" value="PH-like_dom_sf"/>
</dbReference>
<dbReference type="Gene3D" id="2.30.29.30">
    <property type="entry name" value="Pleckstrin-homology domain (PH domain)/Phosphotyrosine-binding domain (PTB)"/>
    <property type="match status" value="1"/>
</dbReference>
<comment type="caution">
    <text evidence="2">The sequence shown here is derived from an EMBL/GenBank/DDBJ whole genome shotgun (WGS) entry which is preliminary data.</text>
</comment>
<gene>
    <name evidence="2" type="ORF">EGR_01286</name>
</gene>
<feature type="region of interest" description="Disordered" evidence="1">
    <location>
        <begin position="77"/>
        <end position="98"/>
    </location>
</feature>
<dbReference type="GO" id="GO:0032366">
    <property type="term" value="P:intracellular sterol transport"/>
    <property type="evidence" value="ECO:0007669"/>
    <property type="project" value="TreeGrafter"/>
</dbReference>
<dbReference type="PANTHER" id="PTHR23319">
    <property type="entry name" value="GRAM DOMAIN CONTAINING 1B, ISOFORM E"/>
    <property type="match status" value="1"/>
</dbReference>
<dbReference type="GO" id="GO:0032934">
    <property type="term" value="F:sterol binding"/>
    <property type="evidence" value="ECO:0007669"/>
    <property type="project" value="TreeGrafter"/>
</dbReference>
<organism evidence="2 3">
    <name type="scientific">Echinococcus granulosus</name>
    <name type="common">Hydatid tapeworm</name>
    <dbReference type="NCBI Taxonomy" id="6210"/>
    <lineage>
        <taxon>Eukaryota</taxon>
        <taxon>Metazoa</taxon>
        <taxon>Spiralia</taxon>
        <taxon>Lophotrochozoa</taxon>
        <taxon>Platyhelminthes</taxon>
        <taxon>Cestoda</taxon>
        <taxon>Eucestoda</taxon>
        <taxon>Cyclophyllidea</taxon>
        <taxon>Taeniidae</taxon>
        <taxon>Echinococcus</taxon>
        <taxon>Echinococcus granulosus group</taxon>
    </lineage>
</organism>
<dbReference type="CTD" id="36337001"/>
<dbReference type="GO" id="GO:0005789">
    <property type="term" value="C:endoplasmic reticulum membrane"/>
    <property type="evidence" value="ECO:0007669"/>
    <property type="project" value="TreeGrafter"/>
</dbReference>
<dbReference type="GO" id="GO:0120015">
    <property type="term" value="F:sterol transfer activity"/>
    <property type="evidence" value="ECO:0007669"/>
    <property type="project" value="TreeGrafter"/>
</dbReference>
<dbReference type="OrthoDB" id="2162691at2759"/>
<dbReference type="AlphaFoldDB" id="W6UR18"/>
<reference evidence="2 3" key="1">
    <citation type="journal article" date="2013" name="Nat. Genet.">
        <title>The genome of the hydatid tapeworm Echinococcus granulosus.</title>
        <authorList>
            <person name="Zheng H."/>
            <person name="Zhang W."/>
            <person name="Zhang L."/>
            <person name="Zhang Z."/>
            <person name="Li J."/>
            <person name="Lu G."/>
            <person name="Zhu Y."/>
            <person name="Wang Y."/>
            <person name="Huang Y."/>
            <person name="Liu J."/>
            <person name="Kang H."/>
            <person name="Chen J."/>
            <person name="Wang L."/>
            <person name="Chen A."/>
            <person name="Yu S."/>
            <person name="Gao Z."/>
            <person name="Jin L."/>
            <person name="Gu W."/>
            <person name="Wang Z."/>
            <person name="Zhao L."/>
            <person name="Shi B."/>
            <person name="Wen H."/>
            <person name="Lin R."/>
            <person name="Jones M.K."/>
            <person name="Brejova B."/>
            <person name="Vinar T."/>
            <person name="Zhao G."/>
            <person name="McManus D.P."/>
            <person name="Chen Z."/>
            <person name="Zhou Y."/>
            <person name="Wang S."/>
        </authorList>
    </citation>
    <scope>NUCLEOTIDE SEQUENCE [LARGE SCALE GENOMIC DNA]</scope>
</reference>
<evidence type="ECO:0000313" key="3">
    <source>
        <dbReference type="Proteomes" id="UP000019149"/>
    </source>
</evidence>
<dbReference type="KEGG" id="egl:EGR_01286"/>
<evidence type="ECO:0000256" key="1">
    <source>
        <dbReference type="SAM" id="MobiDB-lite"/>
    </source>
</evidence>
<dbReference type="Proteomes" id="UP000019149">
    <property type="component" value="Unassembled WGS sequence"/>
</dbReference>
<name>W6UR18_ECHGR</name>
<sequence>MNTSDFDLSSDPVPLRVNVSVDSGQPRVSHSLLISRPCDSISIPSLSSFLSVDSGKTTSAGGLSPCCSSPILVTQNTSFSDTERDTRTVDSGLPGIYGDADDGELDEIDEDEIGSNASDLFSSSLNLMPNPSSNDESVEAGCDFQSIRTFEASASVISKCSADGNSRNVYSLKKSRNGSKRKISTWYQLHIAVDNVQTVSKAKTARLIPNAIQITLKSNNERYFFTSFASRERTFAILKKVCENSRNGGVSSLTFYSGFCNFILCC</sequence>
<dbReference type="InterPro" id="IPR051482">
    <property type="entry name" value="Cholesterol_transport"/>
</dbReference>
<dbReference type="PANTHER" id="PTHR23319:SF4">
    <property type="entry name" value="GRAM DOMAIN CONTAINING 1B, ISOFORM E"/>
    <property type="match status" value="1"/>
</dbReference>
<accession>W6UR18</accession>
<dbReference type="GO" id="GO:0140268">
    <property type="term" value="C:endoplasmic reticulum-plasma membrane contact site"/>
    <property type="evidence" value="ECO:0007669"/>
    <property type="project" value="TreeGrafter"/>
</dbReference>
<dbReference type="STRING" id="6210.W6UR18"/>